<accession>B9FSC6</accession>
<dbReference type="AlphaFoldDB" id="B9FSC6"/>
<reference evidence="3" key="1">
    <citation type="journal article" date="2005" name="PLoS Biol.">
        <title>The genomes of Oryza sativa: a history of duplications.</title>
        <authorList>
            <person name="Yu J."/>
            <person name="Wang J."/>
            <person name="Lin W."/>
            <person name="Li S."/>
            <person name="Li H."/>
            <person name="Zhou J."/>
            <person name="Ni P."/>
            <person name="Dong W."/>
            <person name="Hu S."/>
            <person name="Zeng C."/>
            <person name="Zhang J."/>
            <person name="Zhang Y."/>
            <person name="Li R."/>
            <person name="Xu Z."/>
            <person name="Li S."/>
            <person name="Li X."/>
            <person name="Zheng H."/>
            <person name="Cong L."/>
            <person name="Lin L."/>
            <person name="Yin J."/>
            <person name="Geng J."/>
            <person name="Li G."/>
            <person name="Shi J."/>
            <person name="Liu J."/>
            <person name="Lv H."/>
            <person name="Li J."/>
            <person name="Wang J."/>
            <person name="Deng Y."/>
            <person name="Ran L."/>
            <person name="Shi X."/>
            <person name="Wang X."/>
            <person name="Wu Q."/>
            <person name="Li C."/>
            <person name="Ren X."/>
            <person name="Wang J."/>
            <person name="Wang X."/>
            <person name="Li D."/>
            <person name="Liu D."/>
            <person name="Zhang X."/>
            <person name="Ji Z."/>
            <person name="Zhao W."/>
            <person name="Sun Y."/>
            <person name="Zhang Z."/>
            <person name="Bao J."/>
            <person name="Han Y."/>
            <person name="Dong L."/>
            <person name="Ji J."/>
            <person name="Chen P."/>
            <person name="Wu S."/>
            <person name="Liu J."/>
            <person name="Xiao Y."/>
            <person name="Bu D."/>
            <person name="Tan J."/>
            <person name="Yang L."/>
            <person name="Ye C."/>
            <person name="Zhang J."/>
            <person name="Xu J."/>
            <person name="Zhou Y."/>
            <person name="Yu Y."/>
            <person name="Zhang B."/>
            <person name="Zhuang S."/>
            <person name="Wei H."/>
            <person name="Liu B."/>
            <person name="Lei M."/>
            <person name="Yu H."/>
            <person name="Li Y."/>
            <person name="Xu H."/>
            <person name="Wei S."/>
            <person name="He X."/>
            <person name="Fang L."/>
            <person name="Zhang Z."/>
            <person name="Zhang Y."/>
            <person name="Huang X."/>
            <person name="Su Z."/>
            <person name="Tong W."/>
            <person name="Li J."/>
            <person name="Tong Z."/>
            <person name="Li S."/>
            <person name="Ye J."/>
            <person name="Wang L."/>
            <person name="Fang L."/>
            <person name="Lei T."/>
            <person name="Chen C."/>
            <person name="Chen H."/>
            <person name="Xu Z."/>
            <person name="Li H."/>
            <person name="Huang H."/>
            <person name="Zhang F."/>
            <person name="Xu H."/>
            <person name="Li N."/>
            <person name="Zhao C."/>
            <person name="Li S."/>
            <person name="Dong L."/>
            <person name="Huang Y."/>
            <person name="Li L."/>
            <person name="Xi Y."/>
            <person name="Qi Q."/>
            <person name="Li W."/>
            <person name="Zhang B."/>
            <person name="Hu W."/>
            <person name="Zhang Y."/>
            <person name="Tian X."/>
            <person name="Jiao Y."/>
            <person name="Liang X."/>
            <person name="Jin J."/>
            <person name="Gao L."/>
            <person name="Zheng W."/>
            <person name="Hao B."/>
            <person name="Liu S."/>
            <person name="Wang W."/>
            <person name="Yuan L."/>
            <person name="Cao M."/>
            <person name="McDermott J."/>
            <person name="Samudrala R."/>
            <person name="Wang J."/>
            <person name="Wong G.K."/>
            <person name="Yang H."/>
        </authorList>
    </citation>
    <scope>NUCLEOTIDE SEQUENCE [LARGE SCALE GENOMIC DNA]</scope>
</reference>
<dbReference type="Pfam" id="PF00071">
    <property type="entry name" value="Ras"/>
    <property type="match status" value="2"/>
</dbReference>
<dbReference type="InterPro" id="IPR036249">
    <property type="entry name" value="Thioredoxin-like_sf"/>
</dbReference>
<feature type="domain" description="GST N-terminal" evidence="2">
    <location>
        <begin position="173"/>
        <end position="226"/>
    </location>
</feature>
<name>B9FSC6_ORYSJ</name>
<evidence type="ECO:0000313" key="3">
    <source>
        <dbReference type="EMBL" id="EEE65387.1"/>
    </source>
</evidence>
<evidence type="ECO:0000259" key="2">
    <source>
        <dbReference type="Pfam" id="PF13417"/>
    </source>
</evidence>
<dbReference type="FunFam" id="3.40.50.300:FF:001447">
    <property type="entry name" value="Ras-related protein Rab-1B"/>
    <property type="match status" value="1"/>
</dbReference>
<dbReference type="PROSITE" id="PS51421">
    <property type="entry name" value="RAS"/>
    <property type="match status" value="1"/>
</dbReference>
<dbReference type="InterPro" id="IPR027417">
    <property type="entry name" value="P-loop_NTPase"/>
</dbReference>
<feature type="compositionally biased region" description="Low complexity" evidence="1">
    <location>
        <begin position="599"/>
        <end position="608"/>
    </location>
</feature>
<dbReference type="InterPro" id="IPR001806">
    <property type="entry name" value="Small_GTPase"/>
</dbReference>
<dbReference type="PROSITE" id="PS51419">
    <property type="entry name" value="RAB"/>
    <property type="match status" value="1"/>
</dbReference>
<dbReference type="SMART" id="SM00173">
    <property type="entry name" value="RAS"/>
    <property type="match status" value="1"/>
</dbReference>
<protein>
    <recommendedName>
        <fullName evidence="2">GST N-terminal domain-containing protein</fullName>
    </recommendedName>
</protein>
<dbReference type="PANTHER" id="PTHR45288">
    <property type="entry name" value="THIOREDOXIN FAMILY PROTEIN"/>
    <property type="match status" value="1"/>
</dbReference>
<dbReference type="GO" id="GO:0005525">
    <property type="term" value="F:GTP binding"/>
    <property type="evidence" value="ECO:0007669"/>
    <property type="project" value="InterPro"/>
</dbReference>
<dbReference type="SMART" id="SM00174">
    <property type="entry name" value="RHO"/>
    <property type="match status" value="1"/>
</dbReference>
<dbReference type="SUPFAM" id="SSF52540">
    <property type="entry name" value="P-loop containing nucleoside triphosphate hydrolases"/>
    <property type="match status" value="1"/>
</dbReference>
<dbReference type="SUPFAM" id="SSF52833">
    <property type="entry name" value="Thioredoxin-like"/>
    <property type="match status" value="2"/>
</dbReference>
<dbReference type="InterPro" id="IPR004045">
    <property type="entry name" value="Glutathione_S-Trfase_N"/>
</dbReference>
<dbReference type="PANTHER" id="PTHR45288:SF2">
    <property type="entry name" value="THIOREDOXIN FAMILY PROTEIN"/>
    <property type="match status" value="1"/>
</dbReference>
<reference evidence="3" key="2">
    <citation type="submission" date="2008-12" db="EMBL/GenBank/DDBJ databases">
        <title>Improved gene annotation of the rice (Oryza sativa) genomes.</title>
        <authorList>
            <person name="Wang J."/>
            <person name="Li R."/>
            <person name="Fan W."/>
            <person name="Huang Q."/>
            <person name="Zhang J."/>
            <person name="Zhou Y."/>
            <person name="Hu Y."/>
            <person name="Zi S."/>
            <person name="Li J."/>
            <person name="Ni P."/>
            <person name="Zheng H."/>
            <person name="Zhang Y."/>
            <person name="Zhao M."/>
            <person name="Hao Q."/>
            <person name="McDermott J."/>
            <person name="Samudrala R."/>
            <person name="Kristiansen K."/>
            <person name="Wong G.K.-S."/>
        </authorList>
    </citation>
    <scope>NUCLEOTIDE SEQUENCE</scope>
</reference>
<gene>
    <name evidence="3" type="ORF">OsJ_20709</name>
</gene>
<dbReference type="Pfam" id="PF13417">
    <property type="entry name" value="GST_N_3"/>
    <property type="match status" value="1"/>
</dbReference>
<sequence>MVPPALGAAAAGEGLPGRWMMRTLDAGGRRGGAQQRWRRCSCLRRPATARAAPSCRRTPNASIYCFIHRRHQHHQHQHQLDEVAIESIALTRYHDGACMLGATDCPVCLGEFRDGELLRLLPKCGRAFYVPALTPGSAPLAAADSAGGLGDSQLPLDLTEKGGDPSQERNDIVEVYPCPKGSLRHRDVVKKIGGKEQFPLLVDASNGVTMYESGDIVKYLFRQYGEGKSPSFGLLESTILTGWVPTLLRAGRGMTLWNKAGEVPEDKLELFSFENNTYARIVREALCELEVPYILQNVGEGSSKMDLLQKISGSKQVVSHILTTFLFLENLLSSSVQASILFLLLPADTFDPEQKKLQKWVKAGRAMNNEFDYLFKLLLIGDSSVGKSCFLLRFADDSYVDSYISTIGVDFKIRTIEMDGKTIKLQIRSRIFFANRPNFGPRLLLAILEFCKPVNSDIRDDGRVDVAAGDGQLLARTAAAFFPGLRRRRAEIVYDITDMESFNNVKEWMSEIDKYANDSVCKLLVGNKCDLAESRVVETAVAQAYADEIGIPFLETSAKDSINVEEAFLAMCAAIKKQKSGSQAALERKASNLVQMKGQPIQQQQQPQKSSCCSS</sequence>
<dbReference type="Gene3D" id="3.40.30.10">
    <property type="entry name" value="Glutaredoxin"/>
    <property type="match status" value="1"/>
</dbReference>
<dbReference type="Proteomes" id="UP000007752">
    <property type="component" value="Chromosome 6"/>
</dbReference>
<dbReference type="EMBL" id="CM000143">
    <property type="protein sequence ID" value="EEE65387.1"/>
    <property type="molecule type" value="Genomic_DNA"/>
</dbReference>
<dbReference type="GO" id="GO:0003924">
    <property type="term" value="F:GTPase activity"/>
    <property type="evidence" value="ECO:0007669"/>
    <property type="project" value="InterPro"/>
</dbReference>
<dbReference type="FunFam" id="3.40.50.300:FF:001056">
    <property type="entry name" value="RAB1A, member RAS oncogene family"/>
    <property type="match status" value="1"/>
</dbReference>
<dbReference type="PRINTS" id="PR00449">
    <property type="entry name" value="RASTRNSFRMNG"/>
</dbReference>
<proteinExistence type="predicted"/>
<dbReference type="Gene3D" id="3.40.50.300">
    <property type="entry name" value="P-loop containing nucleotide triphosphate hydrolases"/>
    <property type="match status" value="1"/>
</dbReference>
<evidence type="ECO:0000256" key="1">
    <source>
        <dbReference type="SAM" id="MobiDB-lite"/>
    </source>
</evidence>
<dbReference type="SMART" id="SM00175">
    <property type="entry name" value="RAB"/>
    <property type="match status" value="1"/>
</dbReference>
<feature type="region of interest" description="Disordered" evidence="1">
    <location>
        <begin position="596"/>
        <end position="615"/>
    </location>
</feature>
<organism evidence="3">
    <name type="scientific">Oryza sativa subsp. japonica</name>
    <name type="common">Rice</name>
    <dbReference type="NCBI Taxonomy" id="39947"/>
    <lineage>
        <taxon>Eukaryota</taxon>
        <taxon>Viridiplantae</taxon>
        <taxon>Streptophyta</taxon>
        <taxon>Embryophyta</taxon>
        <taxon>Tracheophyta</taxon>
        <taxon>Spermatophyta</taxon>
        <taxon>Magnoliopsida</taxon>
        <taxon>Liliopsida</taxon>
        <taxon>Poales</taxon>
        <taxon>Poaceae</taxon>
        <taxon>BOP clade</taxon>
        <taxon>Oryzoideae</taxon>
        <taxon>Oryzeae</taxon>
        <taxon>Oryzinae</taxon>
        <taxon>Oryza</taxon>
        <taxon>Oryza sativa</taxon>
    </lineage>
</organism>